<organism evidence="1 2">
    <name type="scientific">Linnemannia exigua</name>
    <dbReference type="NCBI Taxonomy" id="604196"/>
    <lineage>
        <taxon>Eukaryota</taxon>
        <taxon>Fungi</taxon>
        <taxon>Fungi incertae sedis</taxon>
        <taxon>Mucoromycota</taxon>
        <taxon>Mortierellomycotina</taxon>
        <taxon>Mortierellomycetes</taxon>
        <taxon>Mortierellales</taxon>
        <taxon>Mortierellaceae</taxon>
        <taxon>Linnemannia</taxon>
    </lineage>
</organism>
<accession>A0AAD4DK26</accession>
<evidence type="ECO:0000313" key="1">
    <source>
        <dbReference type="EMBL" id="KAG0280030.1"/>
    </source>
</evidence>
<evidence type="ECO:0000313" key="2">
    <source>
        <dbReference type="Proteomes" id="UP001194580"/>
    </source>
</evidence>
<sequence length="59" mass="6404">DLIETEKLMDKVIKIEVPIDRSTDGAYAPGHQAIAYVKGICTPADVDLAKSHELPESPN</sequence>
<dbReference type="AlphaFoldDB" id="A0AAD4DK26"/>
<dbReference type="EMBL" id="JAAAIL010000088">
    <property type="protein sequence ID" value="KAG0280030.1"/>
    <property type="molecule type" value="Genomic_DNA"/>
</dbReference>
<feature type="non-terminal residue" evidence="1">
    <location>
        <position position="1"/>
    </location>
</feature>
<gene>
    <name evidence="1" type="ORF">BGZ95_011539</name>
</gene>
<name>A0AAD4DK26_9FUNG</name>
<keyword evidence="2" id="KW-1185">Reference proteome</keyword>
<comment type="caution">
    <text evidence="1">The sequence shown here is derived from an EMBL/GenBank/DDBJ whole genome shotgun (WGS) entry which is preliminary data.</text>
</comment>
<dbReference type="Proteomes" id="UP001194580">
    <property type="component" value="Unassembled WGS sequence"/>
</dbReference>
<reference evidence="1" key="1">
    <citation type="journal article" date="2020" name="Fungal Divers.">
        <title>Resolving the Mortierellaceae phylogeny through synthesis of multi-gene phylogenetics and phylogenomics.</title>
        <authorList>
            <person name="Vandepol N."/>
            <person name="Liber J."/>
            <person name="Desiro A."/>
            <person name="Na H."/>
            <person name="Kennedy M."/>
            <person name="Barry K."/>
            <person name="Grigoriev I.V."/>
            <person name="Miller A.N."/>
            <person name="O'Donnell K."/>
            <person name="Stajich J.E."/>
            <person name="Bonito G."/>
        </authorList>
    </citation>
    <scope>NUCLEOTIDE SEQUENCE</scope>
    <source>
        <strain evidence="1">NRRL 28262</strain>
    </source>
</reference>
<proteinExistence type="predicted"/>
<protein>
    <submittedName>
        <fullName evidence="1">Uncharacterized protein</fullName>
    </submittedName>
</protein>